<keyword evidence="1" id="KW-0175">Coiled coil</keyword>
<dbReference type="Pfam" id="PF16888">
    <property type="entry name" value="YwqH-like"/>
    <property type="match status" value="1"/>
</dbReference>
<sequence length="122" mass="14346">MSLSAQNVKLRDLEEKLQRLRTCSSQLSDHQYDFFSSRHLAAEPELTSNTWYGELSNEFNRIRENDIQPAHEEIHMSQFRDVFQVLDQKIQQIMTEINHVKAAIASLEAEERREALLSEKTR</sequence>
<gene>
    <name evidence="2" type="ORF">GS18_0201315</name>
</gene>
<evidence type="ECO:0000256" key="1">
    <source>
        <dbReference type="SAM" id="Coils"/>
    </source>
</evidence>
<proteinExistence type="predicted"/>
<dbReference type="OrthoDB" id="2454201at2"/>
<dbReference type="RefSeq" id="WP_029565252.1">
    <property type="nucleotide sequence ID" value="NZ_JNVC02000001.1"/>
</dbReference>
<name>A0A084H237_METID</name>
<dbReference type="AlphaFoldDB" id="A0A084H237"/>
<comment type="caution">
    <text evidence="2">The sequence shown here is derived from an EMBL/GenBank/DDBJ whole genome shotgun (WGS) entry which is preliminary data.</text>
</comment>
<reference evidence="2 3" key="1">
    <citation type="journal article" date="2005" name="Int. J. Syst. Evol. Microbiol.">
        <title>Bacillus cibi sp. nov., isolated from jeotgal, a traditional Korean fermented seafood.</title>
        <authorList>
            <person name="Yoon J.H."/>
            <person name="Lee C.H."/>
            <person name="Oh T.K."/>
        </authorList>
    </citation>
    <scope>NUCLEOTIDE SEQUENCE [LARGE SCALE GENOMIC DNA]</scope>
    <source>
        <strain evidence="2 3">DSM 16189</strain>
    </source>
</reference>
<feature type="coiled-coil region" evidence="1">
    <location>
        <begin position="3"/>
        <end position="30"/>
    </location>
</feature>
<dbReference type="Proteomes" id="UP000028549">
    <property type="component" value="Unassembled WGS sequence"/>
</dbReference>
<protein>
    <submittedName>
        <fullName evidence="2">Uncharacterized protein</fullName>
    </submittedName>
</protein>
<accession>A0A084H237</accession>
<dbReference type="EMBL" id="JNVC02000001">
    <property type="protein sequence ID" value="KEZ53649.1"/>
    <property type="molecule type" value="Genomic_DNA"/>
</dbReference>
<evidence type="ECO:0000313" key="2">
    <source>
        <dbReference type="EMBL" id="KEZ53649.1"/>
    </source>
</evidence>
<dbReference type="InterPro" id="IPR031681">
    <property type="entry name" value="YwqH-like"/>
</dbReference>
<evidence type="ECO:0000313" key="3">
    <source>
        <dbReference type="Proteomes" id="UP000028549"/>
    </source>
</evidence>
<organism evidence="2 3">
    <name type="scientific">Metabacillus indicus</name>
    <name type="common">Bacillus indicus</name>
    <dbReference type="NCBI Taxonomy" id="246786"/>
    <lineage>
        <taxon>Bacteria</taxon>
        <taxon>Bacillati</taxon>
        <taxon>Bacillota</taxon>
        <taxon>Bacilli</taxon>
        <taxon>Bacillales</taxon>
        <taxon>Bacillaceae</taxon>
        <taxon>Metabacillus</taxon>
    </lineage>
</organism>
<keyword evidence="3" id="KW-1185">Reference proteome</keyword>